<proteinExistence type="inferred from homology"/>
<dbReference type="FunFam" id="1.10.630.10:FF:000018">
    <property type="entry name" value="Cytochrome P450 monooxygenase"/>
    <property type="match status" value="1"/>
</dbReference>
<comment type="cofactor">
    <cofactor evidence="1">
        <name>heme</name>
        <dbReference type="ChEBI" id="CHEBI:30413"/>
    </cofactor>
</comment>
<dbReference type="PRINTS" id="PR00385">
    <property type="entry name" value="P450"/>
</dbReference>
<keyword evidence="5 8" id="KW-0560">Oxidoreductase</keyword>
<dbReference type="PRINTS" id="PR00359">
    <property type="entry name" value="BP450"/>
</dbReference>
<comment type="caution">
    <text evidence="9">The sequence shown here is derived from an EMBL/GenBank/DDBJ whole genome shotgun (WGS) entry which is preliminary data.</text>
</comment>
<evidence type="ECO:0000256" key="8">
    <source>
        <dbReference type="RuleBase" id="RU000461"/>
    </source>
</evidence>
<dbReference type="Pfam" id="PF00067">
    <property type="entry name" value="p450"/>
    <property type="match status" value="2"/>
</dbReference>
<dbReference type="CDD" id="cd11029">
    <property type="entry name" value="CYP107-like"/>
    <property type="match status" value="1"/>
</dbReference>
<evidence type="ECO:0000256" key="2">
    <source>
        <dbReference type="ARBA" id="ARBA00010617"/>
    </source>
</evidence>
<dbReference type="OrthoDB" id="142769at2"/>
<keyword evidence="10" id="KW-1185">Reference proteome</keyword>
<keyword evidence="6 8" id="KW-0408">Iron</keyword>
<dbReference type="InterPro" id="IPR001128">
    <property type="entry name" value="Cyt_P450"/>
</dbReference>
<keyword evidence="7 8" id="KW-0503">Monooxygenase</keyword>
<evidence type="ECO:0000256" key="1">
    <source>
        <dbReference type="ARBA" id="ARBA00001971"/>
    </source>
</evidence>
<dbReference type="InterPro" id="IPR017972">
    <property type="entry name" value="Cyt_P450_CS"/>
</dbReference>
<dbReference type="GO" id="GO:0020037">
    <property type="term" value="F:heme binding"/>
    <property type="evidence" value="ECO:0007669"/>
    <property type="project" value="InterPro"/>
</dbReference>
<dbReference type="GO" id="GO:0016705">
    <property type="term" value="F:oxidoreductase activity, acting on paired donors, with incorporation or reduction of molecular oxygen"/>
    <property type="evidence" value="ECO:0007669"/>
    <property type="project" value="InterPro"/>
</dbReference>
<evidence type="ECO:0000256" key="7">
    <source>
        <dbReference type="ARBA" id="ARBA00023033"/>
    </source>
</evidence>
<dbReference type="PROSITE" id="PS00086">
    <property type="entry name" value="CYTOCHROME_P450"/>
    <property type="match status" value="1"/>
</dbReference>
<sequence>MQQAADFAAAPPRSDSERSLLSPLLETASGLNQNRSTSKGHRASDLPGFTFGFGRLRVEDRGRLVTAANEIIELTDDDFYQDPHAVYRRLRERGPIHRVRLDGVLSWLVVDQDVAKQAFVEPNISKRVTSPEGQAAIAKHGGAEKFAGAVNENMLFADPPQHTRLRSLVAKAFASRAVRDLGPRITAIADSLLDELSAKESADLLDDYAFPLPIMVICELLGVADDDKDDFRAWTEIVVNESASVEERTSAGISFFTYLTELIAVRTDNPREDLLSELIIAKDDGDRLDQQELISMLFLLLAAGHETTVNLIGNAVLELLRDPATAERLRADPIRVPAFVEEILRCQGPVHMATARFTTAPITLGGHDIDAGEFVMISLAAANRDPRRYLDPDGVEPARTDNRHIAFGHGIHYCVGAALARMEATIALNRLLDRIPAMSLDGDFAELSWRKSLLIRGLAALPVRLSPPVEGAATRELQYSAN</sequence>
<evidence type="ECO:0000256" key="3">
    <source>
        <dbReference type="ARBA" id="ARBA00022617"/>
    </source>
</evidence>
<keyword evidence="4 8" id="KW-0479">Metal-binding</keyword>
<name>A0A543F7E4_9NOCA</name>
<evidence type="ECO:0000256" key="6">
    <source>
        <dbReference type="ARBA" id="ARBA00023004"/>
    </source>
</evidence>
<dbReference type="PANTHER" id="PTHR46696:SF1">
    <property type="entry name" value="CYTOCHROME P450 YJIB-RELATED"/>
    <property type="match status" value="1"/>
</dbReference>
<dbReference type="Gene3D" id="1.10.630.10">
    <property type="entry name" value="Cytochrome P450"/>
    <property type="match status" value="1"/>
</dbReference>
<evidence type="ECO:0000256" key="5">
    <source>
        <dbReference type="ARBA" id="ARBA00023002"/>
    </source>
</evidence>
<comment type="similarity">
    <text evidence="2 8">Belongs to the cytochrome P450 family.</text>
</comment>
<protein>
    <submittedName>
        <fullName evidence="9">Cytochrome P450</fullName>
    </submittedName>
</protein>
<organism evidence="9 10">
    <name type="scientific">Nocardia bhagyanarayanae</name>
    <dbReference type="NCBI Taxonomy" id="1215925"/>
    <lineage>
        <taxon>Bacteria</taxon>
        <taxon>Bacillati</taxon>
        <taxon>Actinomycetota</taxon>
        <taxon>Actinomycetes</taxon>
        <taxon>Mycobacteriales</taxon>
        <taxon>Nocardiaceae</taxon>
        <taxon>Nocardia</taxon>
    </lineage>
</organism>
<evidence type="ECO:0000313" key="9">
    <source>
        <dbReference type="EMBL" id="TQM29753.1"/>
    </source>
</evidence>
<reference evidence="9 10" key="1">
    <citation type="submission" date="2019-06" db="EMBL/GenBank/DDBJ databases">
        <title>Sequencing the genomes of 1000 actinobacteria strains.</title>
        <authorList>
            <person name="Klenk H.-P."/>
        </authorList>
    </citation>
    <scope>NUCLEOTIDE SEQUENCE [LARGE SCALE GENOMIC DNA]</scope>
    <source>
        <strain evidence="9 10">DSM 103495</strain>
    </source>
</reference>
<dbReference type="AlphaFoldDB" id="A0A543F7E4"/>
<dbReference type="SUPFAM" id="SSF48264">
    <property type="entry name" value="Cytochrome P450"/>
    <property type="match status" value="1"/>
</dbReference>
<dbReference type="InterPro" id="IPR036396">
    <property type="entry name" value="Cyt_P450_sf"/>
</dbReference>
<dbReference type="Proteomes" id="UP000316331">
    <property type="component" value="Unassembled WGS sequence"/>
</dbReference>
<accession>A0A543F7E4</accession>
<evidence type="ECO:0000256" key="4">
    <source>
        <dbReference type="ARBA" id="ARBA00022723"/>
    </source>
</evidence>
<gene>
    <name evidence="9" type="ORF">FB390_1364</name>
</gene>
<dbReference type="InterPro" id="IPR002397">
    <property type="entry name" value="Cyt_P450_B"/>
</dbReference>
<dbReference type="GO" id="GO:0005506">
    <property type="term" value="F:iron ion binding"/>
    <property type="evidence" value="ECO:0007669"/>
    <property type="project" value="InterPro"/>
</dbReference>
<evidence type="ECO:0000313" key="10">
    <source>
        <dbReference type="Proteomes" id="UP000316331"/>
    </source>
</evidence>
<keyword evidence="3 8" id="KW-0349">Heme</keyword>
<dbReference type="GO" id="GO:0004497">
    <property type="term" value="F:monooxygenase activity"/>
    <property type="evidence" value="ECO:0007669"/>
    <property type="project" value="UniProtKB-KW"/>
</dbReference>
<dbReference type="PANTHER" id="PTHR46696">
    <property type="entry name" value="P450, PUTATIVE (EUROFUNG)-RELATED"/>
    <property type="match status" value="1"/>
</dbReference>
<dbReference type="EMBL" id="VFPG01000001">
    <property type="protein sequence ID" value="TQM29753.1"/>
    <property type="molecule type" value="Genomic_DNA"/>
</dbReference>